<keyword evidence="2" id="KW-1185">Reference proteome</keyword>
<dbReference type="GeneID" id="4837934"/>
<dbReference type="HOGENOM" id="CLU_168412_0_0_1"/>
<feature type="non-terminal residue" evidence="1">
    <location>
        <position position="85"/>
    </location>
</feature>
<organism evidence="1 2">
    <name type="scientific">Scheffersomyces stipitis (strain ATCC 58785 / CBS 6054 / NBRC 10063 / NRRL Y-11545)</name>
    <name type="common">Yeast</name>
    <name type="synonym">Pichia stipitis</name>
    <dbReference type="NCBI Taxonomy" id="322104"/>
    <lineage>
        <taxon>Eukaryota</taxon>
        <taxon>Fungi</taxon>
        <taxon>Dikarya</taxon>
        <taxon>Ascomycota</taxon>
        <taxon>Saccharomycotina</taxon>
        <taxon>Pichiomycetes</taxon>
        <taxon>Debaryomycetaceae</taxon>
        <taxon>Scheffersomyces</taxon>
    </lineage>
</organism>
<accession>A3LQU6</accession>
<dbReference type="KEGG" id="pic:PICST_9461"/>
<name>A3LQU6_PICST</name>
<dbReference type="RefSeq" id="XP_001383299.2">
    <property type="nucleotide sequence ID" value="XM_001383262.1"/>
</dbReference>
<evidence type="ECO:0000313" key="2">
    <source>
        <dbReference type="Proteomes" id="UP000002258"/>
    </source>
</evidence>
<dbReference type="EMBL" id="CP000497">
    <property type="protein sequence ID" value="ABN65270.2"/>
    <property type="molecule type" value="Genomic_DNA"/>
</dbReference>
<dbReference type="InParanoid" id="A3LQU6"/>
<sequence length="85" mass="9390">VALSLANFLNSVLRRVFFSFKLFKYSTKVPASDISETGVFSCNTLSNASINSPFFFSVLNASKSIGYFSSYFANFFILERITGGS</sequence>
<dbReference type="Proteomes" id="UP000002258">
    <property type="component" value="Chromosome 3"/>
</dbReference>
<reference evidence="1 2" key="1">
    <citation type="journal article" date="2007" name="Nat. Biotechnol.">
        <title>Genome sequence of the lignocellulose-bioconverting and xylose-fermenting yeast Pichia stipitis.</title>
        <authorList>
            <person name="Jeffries T.W."/>
            <person name="Grigoriev I.V."/>
            <person name="Grimwood J."/>
            <person name="Laplaza J.M."/>
            <person name="Aerts A."/>
            <person name="Salamov A."/>
            <person name="Schmutz J."/>
            <person name="Lindquist E."/>
            <person name="Dehal P."/>
            <person name="Shapiro H."/>
            <person name="Jin Y.S."/>
            <person name="Passoth V."/>
            <person name="Richardson P.M."/>
        </authorList>
    </citation>
    <scope>NUCLEOTIDE SEQUENCE [LARGE SCALE GENOMIC DNA]</scope>
    <source>
        <strain evidence="2">ATCC 58785 / CBS 6054 / NBRC 10063 / NRRL Y-11545</strain>
    </source>
</reference>
<evidence type="ECO:0000313" key="1">
    <source>
        <dbReference type="EMBL" id="ABN65270.2"/>
    </source>
</evidence>
<feature type="non-terminal residue" evidence="1">
    <location>
        <position position="1"/>
    </location>
</feature>
<dbReference type="OrthoDB" id="10512009at2759"/>
<gene>
    <name evidence="1" type="ORF">PICST_9461</name>
</gene>
<dbReference type="AlphaFoldDB" id="A3LQU6"/>
<proteinExistence type="predicted"/>
<protein>
    <submittedName>
        <fullName evidence="1">Uncharacterized protein</fullName>
    </submittedName>
</protein>